<dbReference type="InterPro" id="IPR034660">
    <property type="entry name" value="DinB/YfiT-like"/>
</dbReference>
<protein>
    <recommendedName>
        <fullName evidence="3">DinB family protein</fullName>
    </recommendedName>
</protein>
<dbReference type="EMBL" id="JACPUR010000019">
    <property type="protein sequence ID" value="MBI3127806.1"/>
    <property type="molecule type" value="Genomic_DNA"/>
</dbReference>
<evidence type="ECO:0008006" key="3">
    <source>
        <dbReference type="Google" id="ProtNLM"/>
    </source>
</evidence>
<dbReference type="Proteomes" id="UP000782312">
    <property type="component" value="Unassembled WGS sequence"/>
</dbReference>
<proteinExistence type="predicted"/>
<dbReference type="SUPFAM" id="SSF109854">
    <property type="entry name" value="DinB/YfiT-like putative metalloenzymes"/>
    <property type="match status" value="1"/>
</dbReference>
<organism evidence="1 2">
    <name type="scientific">Tectimicrobiota bacterium</name>
    <dbReference type="NCBI Taxonomy" id="2528274"/>
    <lineage>
        <taxon>Bacteria</taxon>
        <taxon>Pseudomonadati</taxon>
        <taxon>Nitrospinota/Tectimicrobiota group</taxon>
        <taxon>Candidatus Tectimicrobiota</taxon>
    </lineage>
</organism>
<comment type="caution">
    <text evidence="1">The sequence shown here is derived from an EMBL/GenBank/DDBJ whole genome shotgun (WGS) entry which is preliminary data.</text>
</comment>
<name>A0A932I1T1_UNCTE</name>
<accession>A0A932I1T1</accession>
<reference evidence="1" key="1">
    <citation type="submission" date="2020-07" db="EMBL/GenBank/DDBJ databases">
        <title>Huge and variable diversity of episymbiotic CPR bacteria and DPANN archaea in groundwater ecosystems.</title>
        <authorList>
            <person name="He C.Y."/>
            <person name="Keren R."/>
            <person name="Whittaker M."/>
            <person name="Farag I.F."/>
            <person name="Doudna J."/>
            <person name="Cate J.H.D."/>
            <person name="Banfield J.F."/>
        </authorList>
    </citation>
    <scope>NUCLEOTIDE SEQUENCE</scope>
    <source>
        <strain evidence="1">NC_groundwater_763_Ag_S-0.2um_68_21</strain>
    </source>
</reference>
<sequence length="223" mass="25338">MPQARKSSALALFPEYGRLPGMFAREVEGLPDEILDRVRPEKSWGAWSIRVQVSHTAYIPYLFFLDLLVPALWPDGKLTRDKSLADTGGADRRLDPARFHAMPGLIAALADGCALAREVLARETPASLRREIPRRVPRERRWANGERVADYWENLVLPANPDGIRRDPSDPELFHQTLGCAFRHILWEAFVHLRTIQAHKRAEGLPPRAEVPEVGYIPRLAWD</sequence>
<dbReference type="AlphaFoldDB" id="A0A932I1T1"/>
<evidence type="ECO:0000313" key="2">
    <source>
        <dbReference type="Proteomes" id="UP000782312"/>
    </source>
</evidence>
<evidence type="ECO:0000313" key="1">
    <source>
        <dbReference type="EMBL" id="MBI3127806.1"/>
    </source>
</evidence>
<dbReference type="Gene3D" id="1.20.120.450">
    <property type="entry name" value="dinb family like domain"/>
    <property type="match status" value="1"/>
</dbReference>
<gene>
    <name evidence="1" type="ORF">HYZ11_09400</name>
</gene>